<dbReference type="Gene3D" id="3.40.190.10">
    <property type="entry name" value="Periplasmic binding protein-like II"/>
    <property type="match status" value="1"/>
</dbReference>
<dbReference type="PANTHER" id="PTHR42928:SF5">
    <property type="entry name" value="BLR1237 PROTEIN"/>
    <property type="match status" value="1"/>
</dbReference>
<accession>A0A225NEN5</accession>
<dbReference type="Pfam" id="PF03401">
    <property type="entry name" value="TctC"/>
    <property type="match status" value="1"/>
</dbReference>
<dbReference type="Proteomes" id="UP000215377">
    <property type="component" value="Unassembled WGS sequence"/>
</dbReference>
<evidence type="ECO:0000256" key="1">
    <source>
        <dbReference type="ARBA" id="ARBA00006987"/>
    </source>
</evidence>
<name>A0A225NEN5_9RHOB</name>
<dbReference type="InterPro" id="IPR042100">
    <property type="entry name" value="Bug_dom1"/>
</dbReference>
<comment type="similarity">
    <text evidence="1">Belongs to the UPF0065 (bug) family.</text>
</comment>
<evidence type="ECO:0000256" key="2">
    <source>
        <dbReference type="SAM" id="SignalP"/>
    </source>
</evidence>
<dbReference type="RefSeq" id="WP_088651366.1">
    <property type="nucleotide sequence ID" value="NZ_AQQR01000009.1"/>
</dbReference>
<evidence type="ECO:0000313" key="3">
    <source>
        <dbReference type="EMBL" id="OWU71442.1"/>
    </source>
</evidence>
<evidence type="ECO:0008006" key="5">
    <source>
        <dbReference type="Google" id="ProtNLM"/>
    </source>
</evidence>
<proteinExistence type="inferred from homology"/>
<comment type="caution">
    <text evidence="3">The sequence shown here is derived from an EMBL/GenBank/DDBJ whole genome shotgun (WGS) entry which is preliminary data.</text>
</comment>
<keyword evidence="4" id="KW-1185">Reference proteome</keyword>
<feature type="signal peptide" evidence="2">
    <location>
        <begin position="1"/>
        <end position="25"/>
    </location>
</feature>
<feature type="chain" id="PRO_5012126768" description="Tripartite tricarboxylate transporter substrate binding protein" evidence="2">
    <location>
        <begin position="26"/>
        <end position="331"/>
    </location>
</feature>
<organism evidence="3 4">
    <name type="scientific">Marinibacterium profundimaris</name>
    <dbReference type="NCBI Taxonomy" id="1679460"/>
    <lineage>
        <taxon>Bacteria</taxon>
        <taxon>Pseudomonadati</taxon>
        <taxon>Pseudomonadota</taxon>
        <taxon>Alphaproteobacteria</taxon>
        <taxon>Rhodobacterales</taxon>
        <taxon>Paracoccaceae</taxon>
        <taxon>Marinibacterium</taxon>
    </lineage>
</organism>
<dbReference type="EMBL" id="AQQR01000009">
    <property type="protein sequence ID" value="OWU71442.1"/>
    <property type="molecule type" value="Genomic_DNA"/>
</dbReference>
<keyword evidence="2" id="KW-0732">Signal</keyword>
<dbReference type="AlphaFoldDB" id="A0A225NEN5"/>
<protein>
    <recommendedName>
        <fullName evidence="5">Tripartite tricarboxylate transporter substrate binding protein</fullName>
    </recommendedName>
</protein>
<dbReference type="CDD" id="cd07012">
    <property type="entry name" value="PBP2_Bug_TTT"/>
    <property type="match status" value="1"/>
</dbReference>
<dbReference type="Gene3D" id="3.40.190.150">
    <property type="entry name" value="Bordetella uptake gene, domain 1"/>
    <property type="match status" value="1"/>
</dbReference>
<sequence>MTIKLTAVSLAGAAALALSAGTAFAEFPERNIENIFPWGPGSAMAATQIISEAMGEELDTNISVVSTPGGAGVKAFETALRKPADGYTIIDGWVAPLVLQPQVGNADWSHDDFIPLWSATSVPFALVTRKDEDRWTDFPSFIQYMKDNPGELRYSSGSIGNIPHMVLAKVMQANGVYARNIPYPQDGDAFKDLRGGLLDFSFNNPTTYDANSDAFQALAVLSDREDIRPLFDDAPLVNSFGADMGLSGLAPGGWHWYLVKEGTPDDVVETLRTAMKAALDRPEVQEKLISIGFFPTMYSPDQYDEIVGTVGEQLQSAQDAIAWEAEKNAGN</sequence>
<dbReference type="PANTHER" id="PTHR42928">
    <property type="entry name" value="TRICARBOXYLATE-BINDING PROTEIN"/>
    <property type="match status" value="1"/>
</dbReference>
<gene>
    <name evidence="3" type="ORF">ATO3_18380</name>
</gene>
<dbReference type="InterPro" id="IPR005064">
    <property type="entry name" value="BUG"/>
</dbReference>
<dbReference type="OrthoDB" id="8970543at2"/>
<reference evidence="3 4" key="1">
    <citation type="submission" date="2013-04" db="EMBL/GenBank/DDBJ databases">
        <title>Oceanicola sp. 22II1-22F33 Genome Sequencing.</title>
        <authorList>
            <person name="Lai Q."/>
            <person name="Li G."/>
            <person name="Shao Z."/>
        </authorList>
    </citation>
    <scope>NUCLEOTIDE SEQUENCE [LARGE SCALE GENOMIC DNA]</scope>
    <source>
        <strain evidence="3 4">22II1-22F33</strain>
    </source>
</reference>
<evidence type="ECO:0000313" key="4">
    <source>
        <dbReference type="Proteomes" id="UP000215377"/>
    </source>
</evidence>